<feature type="compositionally biased region" description="Polar residues" evidence="1">
    <location>
        <begin position="304"/>
        <end position="325"/>
    </location>
</feature>
<feature type="compositionally biased region" description="Low complexity" evidence="1">
    <location>
        <begin position="489"/>
        <end position="518"/>
    </location>
</feature>
<feature type="compositionally biased region" description="Low complexity" evidence="1">
    <location>
        <begin position="129"/>
        <end position="140"/>
    </location>
</feature>
<feature type="compositionally biased region" description="Low complexity" evidence="1">
    <location>
        <begin position="181"/>
        <end position="191"/>
    </location>
</feature>
<evidence type="ECO:0000256" key="1">
    <source>
        <dbReference type="SAM" id="MobiDB-lite"/>
    </source>
</evidence>
<gene>
    <name evidence="2" type="ORF">DLAC_06770</name>
</gene>
<organism evidence="2 3">
    <name type="scientific">Tieghemostelium lacteum</name>
    <name type="common">Slime mold</name>
    <name type="synonym">Dictyostelium lacteum</name>
    <dbReference type="NCBI Taxonomy" id="361077"/>
    <lineage>
        <taxon>Eukaryota</taxon>
        <taxon>Amoebozoa</taxon>
        <taxon>Evosea</taxon>
        <taxon>Eumycetozoa</taxon>
        <taxon>Dictyostelia</taxon>
        <taxon>Dictyosteliales</taxon>
        <taxon>Raperosteliaceae</taxon>
        <taxon>Tieghemostelium</taxon>
    </lineage>
</organism>
<evidence type="ECO:0008006" key="4">
    <source>
        <dbReference type="Google" id="ProtNLM"/>
    </source>
</evidence>
<proteinExistence type="predicted"/>
<protein>
    <recommendedName>
        <fullName evidence="4">GATA-binding transcription factor</fullName>
    </recommendedName>
</protein>
<keyword evidence="3" id="KW-1185">Reference proteome</keyword>
<dbReference type="Proteomes" id="UP000076078">
    <property type="component" value="Unassembled WGS sequence"/>
</dbReference>
<name>A0A151ZEA1_TIELA</name>
<feature type="region of interest" description="Disordered" evidence="1">
    <location>
        <begin position="1"/>
        <end position="26"/>
    </location>
</feature>
<dbReference type="OMA" id="QSFGAHC"/>
<feature type="region of interest" description="Disordered" evidence="1">
    <location>
        <begin position="121"/>
        <end position="140"/>
    </location>
</feature>
<evidence type="ECO:0000313" key="2">
    <source>
        <dbReference type="EMBL" id="KYQ92286.1"/>
    </source>
</evidence>
<dbReference type="FunCoup" id="A0A151ZEA1">
    <property type="interactions" value="84"/>
</dbReference>
<dbReference type="EMBL" id="LODT01000030">
    <property type="protein sequence ID" value="KYQ92286.1"/>
    <property type="molecule type" value="Genomic_DNA"/>
</dbReference>
<dbReference type="AlphaFoldDB" id="A0A151ZEA1"/>
<accession>A0A151ZEA1</accession>
<evidence type="ECO:0000313" key="3">
    <source>
        <dbReference type="Proteomes" id="UP000076078"/>
    </source>
</evidence>
<feature type="compositionally biased region" description="Polar residues" evidence="1">
    <location>
        <begin position="151"/>
        <end position="165"/>
    </location>
</feature>
<sequence length="633" mass="71913">MSDIFPPTTIRSYAQKSNSPNSSNMNLNILEDSNNRVIDKLKVSPTSNSNILTLPLPTTSSSFTSPPPSGKSNFSAMNLIGGPCNICKVDKSPLWEESNGIIYCKDCFKKVVDRYSSQTQLPPLPFHRPPFSSSPNSQQQNLNLDIKSSFKPYSQSQPQHQQKSYSYIDDENDSHNFPPMSTSHSSSHQHGTGSGGSEMKQESYYCKYCEKNFPSSRFKNIQSFGAHCSNCSRKRKSRDDGFSFVPEMTNYEPHSSSTSSSNNPPFKFIKRENDFDDIEYTYGGSGSHGYNLGSDDIHRLPYSSPHSPQQVLYHDGSSSPLTSPRGNLQIDDGSLRFGLLDVIEDKIAEENILDLIRKDLKNIGNEIKIQDIRMDKDISNVQLSLSNDLKETESRMLEDINSKTKQDEKLFIKLREEFLSQYVKLEKELNDLIETKKKLQREEKDHLNESNDELKIDEDDHSDSLPIDQQKSQPETSTIDQPEQQKTKINQQGSNIIIQTSSISSSSNSSSNINSNSSSRKEKEIKKNNYSEDDLEIIRKIEQIKKEMNEAIISISLNFTTQGRELERLVSLESKENEKHLTKKLDDLKIEINENPTALYRSFEFLDNILLQPNFNVVDQKKPLNSSILSIFN</sequence>
<feature type="region of interest" description="Disordered" evidence="1">
    <location>
        <begin position="299"/>
        <end position="325"/>
    </location>
</feature>
<feature type="compositionally biased region" description="Polar residues" evidence="1">
    <location>
        <begin position="467"/>
        <end position="488"/>
    </location>
</feature>
<dbReference type="InParanoid" id="A0A151ZEA1"/>
<reference evidence="2 3" key="1">
    <citation type="submission" date="2015-12" db="EMBL/GenBank/DDBJ databases">
        <title>Dictyostelia acquired genes for synthesis and detection of signals that induce cell-type specialization by lateral gene transfer from prokaryotes.</title>
        <authorList>
            <person name="Gloeckner G."/>
            <person name="Schaap P."/>
        </authorList>
    </citation>
    <scope>NUCLEOTIDE SEQUENCE [LARGE SCALE GENOMIC DNA]</scope>
    <source>
        <strain evidence="2 3">TK</strain>
    </source>
</reference>
<feature type="region of interest" description="Disordered" evidence="1">
    <location>
        <begin position="441"/>
        <end position="527"/>
    </location>
</feature>
<feature type="compositionally biased region" description="Low complexity" evidence="1">
    <location>
        <begin position="17"/>
        <end position="26"/>
    </location>
</feature>
<feature type="compositionally biased region" description="Basic and acidic residues" evidence="1">
    <location>
        <begin position="441"/>
        <end position="454"/>
    </location>
</feature>
<dbReference type="OrthoDB" id="21314at2759"/>
<comment type="caution">
    <text evidence="2">The sequence shown here is derived from an EMBL/GenBank/DDBJ whole genome shotgun (WGS) entry which is preliminary data.</text>
</comment>
<feature type="region of interest" description="Disordered" evidence="1">
    <location>
        <begin position="150"/>
        <end position="197"/>
    </location>
</feature>